<organism evidence="1 2">
    <name type="scientific">Aspergillus saccharolyticus JOP 1030-1</name>
    <dbReference type="NCBI Taxonomy" id="1450539"/>
    <lineage>
        <taxon>Eukaryota</taxon>
        <taxon>Fungi</taxon>
        <taxon>Dikarya</taxon>
        <taxon>Ascomycota</taxon>
        <taxon>Pezizomycotina</taxon>
        <taxon>Eurotiomycetes</taxon>
        <taxon>Eurotiomycetidae</taxon>
        <taxon>Eurotiales</taxon>
        <taxon>Aspergillaceae</taxon>
        <taxon>Aspergillus</taxon>
        <taxon>Aspergillus subgen. Circumdati</taxon>
    </lineage>
</organism>
<proteinExistence type="predicted"/>
<dbReference type="EMBL" id="KZ821303">
    <property type="protein sequence ID" value="PYH40084.1"/>
    <property type="molecule type" value="Genomic_DNA"/>
</dbReference>
<evidence type="ECO:0000313" key="1">
    <source>
        <dbReference type="EMBL" id="PYH40084.1"/>
    </source>
</evidence>
<reference evidence="1 2" key="1">
    <citation type="submission" date="2016-12" db="EMBL/GenBank/DDBJ databases">
        <title>The genomes of Aspergillus section Nigri reveals drivers in fungal speciation.</title>
        <authorList>
            <consortium name="DOE Joint Genome Institute"/>
            <person name="Vesth T.C."/>
            <person name="Nybo J."/>
            <person name="Theobald S."/>
            <person name="Brandl J."/>
            <person name="Frisvad J.C."/>
            <person name="Nielsen K.F."/>
            <person name="Lyhne E.K."/>
            <person name="Kogle M.E."/>
            <person name="Kuo A."/>
            <person name="Riley R."/>
            <person name="Clum A."/>
            <person name="Nolan M."/>
            <person name="Lipzen A."/>
            <person name="Salamov A."/>
            <person name="Henrissat B."/>
            <person name="Wiebenga A."/>
            <person name="De Vries R.P."/>
            <person name="Grigoriev I.V."/>
            <person name="Mortensen U.H."/>
            <person name="Andersen M.R."/>
            <person name="Baker S.E."/>
        </authorList>
    </citation>
    <scope>NUCLEOTIDE SEQUENCE [LARGE SCALE GENOMIC DNA]</scope>
    <source>
        <strain evidence="1 2">JOP 1030-1</strain>
    </source>
</reference>
<dbReference type="RefSeq" id="XP_025426066.1">
    <property type="nucleotide sequence ID" value="XM_025573016.1"/>
</dbReference>
<keyword evidence="2" id="KW-1185">Reference proteome</keyword>
<sequence>MDSRRHEMLSSISCAAKPQIQDANNAHLTEQLYAYWAESQHLRNRVHLLQAQLESSHGQLVKCHQSYSMKCHEYGQVVSELAQLREQFKRLNEMLSGGRHNLQGPVPVFLQLEARHRSVQQAEIKISQRATALKVACQGLQNELSEIMASVSGNSTGTSDLHTN</sequence>
<evidence type="ECO:0000313" key="2">
    <source>
        <dbReference type="Proteomes" id="UP000248349"/>
    </source>
</evidence>
<accession>A0A318Z131</accession>
<dbReference type="Proteomes" id="UP000248349">
    <property type="component" value="Unassembled WGS sequence"/>
</dbReference>
<protein>
    <submittedName>
        <fullName evidence="1">Uncharacterized protein</fullName>
    </submittedName>
</protein>
<name>A0A318Z131_9EURO</name>
<dbReference type="GeneID" id="37074244"/>
<dbReference type="OrthoDB" id="10431322at2759"/>
<dbReference type="AlphaFoldDB" id="A0A318Z131"/>
<gene>
    <name evidence="1" type="ORF">BP01DRAFT_330595</name>
</gene>